<keyword evidence="8" id="KW-1185">Reference proteome</keyword>
<gene>
    <name evidence="7" type="ORF">L484_027041</name>
</gene>
<evidence type="ECO:0000256" key="3">
    <source>
        <dbReference type="ARBA" id="ARBA00022782"/>
    </source>
</evidence>
<protein>
    <recommendedName>
        <fullName evidence="5">FRIGIDA-like protein</fullName>
    </recommendedName>
</protein>
<evidence type="ECO:0000313" key="7">
    <source>
        <dbReference type="EMBL" id="EXB63696.1"/>
    </source>
</evidence>
<dbReference type="PANTHER" id="PTHR31791">
    <property type="entry name" value="FRIGIDA-LIKE PROTEIN 3-RELATED"/>
    <property type="match status" value="1"/>
</dbReference>
<feature type="coiled-coil region" evidence="6">
    <location>
        <begin position="140"/>
        <end position="170"/>
    </location>
</feature>
<keyword evidence="4 5" id="KW-0287">Flowering</keyword>
<evidence type="ECO:0000256" key="5">
    <source>
        <dbReference type="RuleBase" id="RU364012"/>
    </source>
</evidence>
<accession>W9R1I7</accession>
<keyword evidence="6" id="KW-0175">Coiled coil</keyword>
<dbReference type="Gene3D" id="1.25.40.10">
    <property type="entry name" value="Tetratricopeptide repeat domain"/>
    <property type="match status" value="1"/>
</dbReference>
<dbReference type="AlphaFoldDB" id="W9R1I7"/>
<reference evidence="8" key="1">
    <citation type="submission" date="2013-01" db="EMBL/GenBank/DDBJ databases">
        <title>Draft Genome Sequence of a Mulberry Tree, Morus notabilis C.K. Schneid.</title>
        <authorList>
            <person name="He N."/>
            <person name="Zhao S."/>
        </authorList>
    </citation>
    <scope>NUCLEOTIDE SEQUENCE</scope>
</reference>
<dbReference type="eggNOG" id="KOG3024">
    <property type="taxonomic scope" value="Eukaryota"/>
</dbReference>
<dbReference type="STRING" id="981085.W9R1I7"/>
<dbReference type="InterPro" id="IPR011990">
    <property type="entry name" value="TPR-like_helical_dom_sf"/>
</dbReference>
<dbReference type="Proteomes" id="UP000030645">
    <property type="component" value="Unassembled WGS sequence"/>
</dbReference>
<comment type="similarity">
    <text evidence="1 5">Belongs to the Frigida family.</text>
</comment>
<dbReference type="GO" id="GO:0009908">
    <property type="term" value="P:flower development"/>
    <property type="evidence" value="ECO:0007669"/>
    <property type="project" value="UniProtKB-KW"/>
</dbReference>
<evidence type="ECO:0000256" key="4">
    <source>
        <dbReference type="ARBA" id="ARBA00023089"/>
    </source>
</evidence>
<dbReference type="Pfam" id="PF07899">
    <property type="entry name" value="Frigida"/>
    <property type="match status" value="1"/>
</dbReference>
<evidence type="ECO:0000256" key="1">
    <source>
        <dbReference type="ARBA" id="ARBA00008956"/>
    </source>
</evidence>
<keyword evidence="3 5" id="KW-0221">Differentiation</keyword>
<dbReference type="EMBL" id="KE344491">
    <property type="protein sequence ID" value="EXB63696.1"/>
    <property type="molecule type" value="Genomic_DNA"/>
</dbReference>
<proteinExistence type="inferred from homology"/>
<organism evidence="7 8">
    <name type="scientific">Morus notabilis</name>
    <dbReference type="NCBI Taxonomy" id="981085"/>
    <lineage>
        <taxon>Eukaryota</taxon>
        <taxon>Viridiplantae</taxon>
        <taxon>Streptophyta</taxon>
        <taxon>Embryophyta</taxon>
        <taxon>Tracheophyta</taxon>
        <taxon>Spermatophyta</taxon>
        <taxon>Magnoliopsida</taxon>
        <taxon>eudicotyledons</taxon>
        <taxon>Gunneridae</taxon>
        <taxon>Pentapetalae</taxon>
        <taxon>rosids</taxon>
        <taxon>fabids</taxon>
        <taxon>Rosales</taxon>
        <taxon>Moraceae</taxon>
        <taxon>Moreae</taxon>
        <taxon>Morus</taxon>
    </lineage>
</organism>
<dbReference type="PANTHER" id="PTHR31791:SF32">
    <property type="entry name" value="FRIGIDA-LIKE PROTEIN"/>
    <property type="match status" value="1"/>
</dbReference>
<dbReference type="GO" id="GO:0030154">
    <property type="term" value="P:cell differentiation"/>
    <property type="evidence" value="ECO:0007669"/>
    <property type="project" value="UniProtKB-KW"/>
</dbReference>
<evidence type="ECO:0000313" key="8">
    <source>
        <dbReference type="Proteomes" id="UP000030645"/>
    </source>
</evidence>
<name>W9R1I7_9ROSA</name>
<sequence length="354" mass="39782">MVLMTLLVEEVEDDEPLQISKAMSRERPKRGVLPPAQENIEKLKKVLEEGNYYGAQQMYKSISARYVSAQRYMEALDILYSGACIQLEHGQVQILFASKYGKEFVAAASELISDCGVNRQSLGEMVDHLVSLQKFIGTHLNELEIKETRVKKLLKELESKEKEIDLVRNFDFSFGSMAGMNGKELLGFLSGYMGQQEKLHDGIFQALKSCEEPEKLVLDAVKEFYSENGEMDIGGGTVWKRSCVVLLEQLMRLRPKIVPPDVKAEAAILAREWREKMKMEEGQKGLLEVLGFFLLLGAYELVGEIDIGEMLSVFVSIGQQSEQTEASELEIELGLAGTDPSIWGFVYLKGFSLL</sequence>
<keyword evidence="2 5" id="KW-0217">Developmental protein</keyword>
<evidence type="ECO:0000256" key="6">
    <source>
        <dbReference type="SAM" id="Coils"/>
    </source>
</evidence>
<dbReference type="InterPro" id="IPR012474">
    <property type="entry name" value="Frigida"/>
</dbReference>
<evidence type="ECO:0000256" key="2">
    <source>
        <dbReference type="ARBA" id="ARBA00022473"/>
    </source>
</evidence>